<reference evidence="2" key="1">
    <citation type="journal article" date="2020" name="Fungal Divers.">
        <title>Resolving the Mortierellaceae phylogeny through synthesis of multi-gene phylogenetics and phylogenomics.</title>
        <authorList>
            <person name="Vandepol N."/>
            <person name="Liber J."/>
            <person name="Desiro A."/>
            <person name="Na H."/>
            <person name="Kennedy M."/>
            <person name="Barry K."/>
            <person name="Grigoriev I.V."/>
            <person name="Miller A.N."/>
            <person name="O'Donnell K."/>
            <person name="Stajich J.E."/>
            <person name="Bonito G."/>
        </authorList>
    </citation>
    <scope>NUCLEOTIDE SEQUENCE</scope>
    <source>
        <strain evidence="2">NVP60</strain>
    </source>
</reference>
<feature type="non-terminal residue" evidence="2">
    <location>
        <position position="152"/>
    </location>
</feature>
<gene>
    <name evidence="2" type="ORF">BGZ97_008557</name>
</gene>
<dbReference type="Pfam" id="PF09820">
    <property type="entry name" value="AAA-ATPase_like"/>
    <property type="match status" value="1"/>
</dbReference>
<dbReference type="AlphaFoldDB" id="A0A9P6UEJ8"/>
<keyword evidence="3" id="KW-1185">Reference proteome</keyword>
<dbReference type="Proteomes" id="UP000823405">
    <property type="component" value="Unassembled WGS sequence"/>
</dbReference>
<protein>
    <recommendedName>
        <fullName evidence="1">AAA-ATPase-like domain-containing protein</fullName>
    </recommendedName>
</protein>
<proteinExistence type="predicted"/>
<dbReference type="OrthoDB" id="5380555at2759"/>
<organism evidence="2 3">
    <name type="scientific">Linnemannia gamsii</name>
    <dbReference type="NCBI Taxonomy" id="64522"/>
    <lineage>
        <taxon>Eukaryota</taxon>
        <taxon>Fungi</taxon>
        <taxon>Fungi incertae sedis</taxon>
        <taxon>Mucoromycota</taxon>
        <taxon>Mortierellomycotina</taxon>
        <taxon>Mortierellomycetes</taxon>
        <taxon>Mortierellales</taxon>
        <taxon>Mortierellaceae</taxon>
        <taxon>Linnemannia</taxon>
    </lineage>
</organism>
<dbReference type="EMBL" id="JAAAIN010003943">
    <property type="protein sequence ID" value="KAG0283399.1"/>
    <property type="molecule type" value="Genomic_DNA"/>
</dbReference>
<feature type="domain" description="AAA-ATPase-like" evidence="1">
    <location>
        <begin position="11"/>
        <end position="117"/>
    </location>
</feature>
<evidence type="ECO:0000313" key="3">
    <source>
        <dbReference type="Proteomes" id="UP000823405"/>
    </source>
</evidence>
<comment type="caution">
    <text evidence="2">The sequence shown here is derived from an EMBL/GenBank/DDBJ whole genome shotgun (WGS) entry which is preliminary data.</text>
</comment>
<evidence type="ECO:0000313" key="2">
    <source>
        <dbReference type="EMBL" id="KAG0283399.1"/>
    </source>
</evidence>
<name>A0A9P6UEJ8_9FUNG</name>
<sequence>MALESFPHDALVFLRPRGSGKLLALSSLAHFHGREHLPDYKPLFENLAIDEHVTNKRVFPGQYFVLQFDFSAFDRSQDSNEAEYNLNLMLNRSIKKFYKIYEPYLRMSADYLIQNFIEDDDAVTSLTRCVNVVHNVLTRVKSPEDPLSKVKG</sequence>
<evidence type="ECO:0000259" key="1">
    <source>
        <dbReference type="Pfam" id="PF09820"/>
    </source>
</evidence>
<accession>A0A9P6UEJ8</accession>
<dbReference type="InterPro" id="IPR018631">
    <property type="entry name" value="AAA-ATPase-like_dom"/>
</dbReference>